<reference evidence="2" key="1">
    <citation type="submission" date="2022-01" db="EMBL/GenBank/DDBJ databases">
        <title>Jiella avicenniae sp. nov., a novel endophytic bacterium isolated from bark of Avicennia marina.</title>
        <authorList>
            <person name="Tuo L."/>
        </authorList>
    </citation>
    <scope>NUCLEOTIDE SEQUENCE</scope>
    <source>
        <strain evidence="2">CBK1P-4</strain>
    </source>
</reference>
<feature type="region of interest" description="Disordered" evidence="1">
    <location>
        <begin position="1"/>
        <end position="23"/>
    </location>
</feature>
<organism evidence="2 3">
    <name type="scientific">Jiella avicenniae</name>
    <dbReference type="NCBI Taxonomy" id="2907202"/>
    <lineage>
        <taxon>Bacteria</taxon>
        <taxon>Pseudomonadati</taxon>
        <taxon>Pseudomonadota</taxon>
        <taxon>Alphaproteobacteria</taxon>
        <taxon>Hyphomicrobiales</taxon>
        <taxon>Aurantimonadaceae</taxon>
        <taxon>Jiella</taxon>
    </lineage>
</organism>
<accession>A0A9X1T4T4</accession>
<evidence type="ECO:0000256" key="1">
    <source>
        <dbReference type="SAM" id="MobiDB-lite"/>
    </source>
</evidence>
<proteinExistence type="predicted"/>
<evidence type="ECO:0000313" key="2">
    <source>
        <dbReference type="EMBL" id="MCE7027565.1"/>
    </source>
</evidence>
<protein>
    <submittedName>
        <fullName evidence="2">Uncharacterized protein</fullName>
    </submittedName>
</protein>
<name>A0A9X1T4T4_9HYPH</name>
<feature type="compositionally biased region" description="Low complexity" evidence="1">
    <location>
        <begin position="121"/>
        <end position="130"/>
    </location>
</feature>
<dbReference type="AlphaFoldDB" id="A0A9X1T4T4"/>
<dbReference type="EMBL" id="JAJUWU010000004">
    <property type="protein sequence ID" value="MCE7027565.1"/>
    <property type="molecule type" value="Genomic_DNA"/>
</dbReference>
<sequence length="155" mass="15463">MSLTIGSSTTTTSVLSSDDTNSGVDDVAAIKDKLASAQTALSEAEEAGDTEEATTQQALVTKYTAELAKAQKAAESGGAGVVQASGPAIAESGEANPYRATARIDVTTLAASAETDRADGTSDAAASATAEAERAEAEYKANMPLAADKAETAEA</sequence>
<evidence type="ECO:0000313" key="3">
    <source>
        <dbReference type="Proteomes" id="UP001139035"/>
    </source>
</evidence>
<feature type="region of interest" description="Disordered" evidence="1">
    <location>
        <begin position="111"/>
        <end position="155"/>
    </location>
</feature>
<dbReference type="Proteomes" id="UP001139035">
    <property type="component" value="Unassembled WGS sequence"/>
</dbReference>
<dbReference type="RefSeq" id="WP_233718533.1">
    <property type="nucleotide sequence ID" value="NZ_JAJUWU010000004.1"/>
</dbReference>
<feature type="compositionally biased region" description="Low complexity" evidence="1">
    <location>
        <begin position="1"/>
        <end position="22"/>
    </location>
</feature>
<keyword evidence="3" id="KW-1185">Reference proteome</keyword>
<gene>
    <name evidence="2" type="ORF">LZD57_06145</name>
</gene>
<comment type="caution">
    <text evidence="2">The sequence shown here is derived from an EMBL/GenBank/DDBJ whole genome shotgun (WGS) entry which is preliminary data.</text>
</comment>